<accession>A0A372JJM7</accession>
<dbReference type="InterPro" id="IPR011009">
    <property type="entry name" value="Kinase-like_dom_sf"/>
</dbReference>
<reference evidence="1 2" key="1">
    <citation type="submission" date="2018-08" db="EMBL/GenBank/DDBJ databases">
        <title>Actinomadura jelena sp. nov., a novel Actinomycete isolated from soil in Chad.</title>
        <authorList>
            <person name="Shi L."/>
        </authorList>
    </citation>
    <scope>NUCLEOTIDE SEQUENCE [LARGE SCALE GENOMIC DNA]</scope>
    <source>
        <strain evidence="1 2">NEAU-G17</strain>
    </source>
</reference>
<keyword evidence="2" id="KW-1185">Reference proteome</keyword>
<comment type="caution">
    <text evidence="1">The sequence shown here is derived from an EMBL/GenBank/DDBJ whole genome shotgun (WGS) entry which is preliminary data.</text>
</comment>
<dbReference type="GO" id="GO:0016740">
    <property type="term" value="F:transferase activity"/>
    <property type="evidence" value="ECO:0007669"/>
    <property type="project" value="UniProtKB-KW"/>
</dbReference>
<dbReference type="Proteomes" id="UP000261811">
    <property type="component" value="Unassembled WGS sequence"/>
</dbReference>
<dbReference type="EMBL" id="QURH01000299">
    <property type="protein sequence ID" value="RFU40215.1"/>
    <property type="molecule type" value="Genomic_DNA"/>
</dbReference>
<keyword evidence="1" id="KW-0808">Transferase</keyword>
<dbReference type="AlphaFoldDB" id="A0A372JJM7"/>
<evidence type="ECO:0000313" key="1">
    <source>
        <dbReference type="EMBL" id="RFU40215.1"/>
    </source>
</evidence>
<protein>
    <submittedName>
        <fullName evidence="1">Phosphotransferase</fullName>
    </submittedName>
</protein>
<dbReference type="SUPFAM" id="SSF56112">
    <property type="entry name" value="Protein kinase-like (PK-like)"/>
    <property type="match status" value="1"/>
</dbReference>
<organism evidence="1 2">
    <name type="scientific">Actinomadura logoneensis</name>
    <dbReference type="NCBI Taxonomy" id="2293572"/>
    <lineage>
        <taxon>Bacteria</taxon>
        <taxon>Bacillati</taxon>
        <taxon>Actinomycetota</taxon>
        <taxon>Actinomycetes</taxon>
        <taxon>Streptosporangiales</taxon>
        <taxon>Thermomonosporaceae</taxon>
        <taxon>Actinomadura</taxon>
    </lineage>
</organism>
<proteinExistence type="predicted"/>
<gene>
    <name evidence="1" type="ORF">DZF91_18220</name>
</gene>
<sequence>METLAHKRGGKLWTGTAQAADAIPTGIPRPRLLRSHEWTRGDHAYRAELTTYVATPVCSTTPALTAPLELPDSWFGRLREAVETLSATPAPPGRGPVITQDYVHRALPRYVGAAETETTVHRWSLAHGDLHWANITAPELNILDWEGFGPAPHGFDAAHLHAYTLPTPDIAARVRDTFADTLHTDEGRQAELIVAAIILQAADRDPVHAHLAPLLKEHIANLR</sequence>
<evidence type="ECO:0000313" key="2">
    <source>
        <dbReference type="Proteomes" id="UP000261811"/>
    </source>
</evidence>
<name>A0A372JJM7_9ACTN</name>